<dbReference type="RefSeq" id="WP_085511241.1">
    <property type="nucleotide sequence ID" value="NZ_FXAP01000002.1"/>
</dbReference>
<name>A0A3N2C7B1_9MICO</name>
<sequence>MGTLRYGNEALELEDRTLAHVQMVVVSKLRKGEAFLLSWTIDPAHGSGRYAIWIETGVPIVFRFTGSRPVALNRAWLQAMLDRTYTPAGLELMPETDHPELAADN</sequence>
<evidence type="ECO:0000313" key="3">
    <source>
        <dbReference type="Proteomes" id="UP000266915"/>
    </source>
</evidence>
<organism evidence="2 3">
    <name type="scientific">Plantibacter flavus</name>
    <dbReference type="NCBI Taxonomy" id="150123"/>
    <lineage>
        <taxon>Bacteria</taxon>
        <taxon>Bacillati</taxon>
        <taxon>Actinomycetota</taxon>
        <taxon>Actinomycetes</taxon>
        <taxon>Micrococcales</taxon>
        <taxon>Microbacteriaceae</taxon>
        <taxon>Plantibacter</taxon>
    </lineage>
</organism>
<accession>A0A3N2C7B1</accession>
<dbReference type="Pfam" id="PF25355">
    <property type="entry name" value="DUF7882"/>
    <property type="match status" value="1"/>
</dbReference>
<evidence type="ECO:0000313" key="2">
    <source>
        <dbReference type="EMBL" id="ROR83405.1"/>
    </source>
</evidence>
<keyword evidence="3" id="KW-1185">Reference proteome</keyword>
<dbReference type="InterPro" id="IPR057204">
    <property type="entry name" value="DUF7882"/>
</dbReference>
<reference evidence="2 3" key="1">
    <citation type="submission" date="2018-11" db="EMBL/GenBank/DDBJ databases">
        <title>Sequencing the genomes of 1000 actinobacteria strains.</title>
        <authorList>
            <person name="Klenk H.-P."/>
        </authorList>
    </citation>
    <scope>NUCLEOTIDE SEQUENCE [LARGE SCALE GENOMIC DNA]</scope>
    <source>
        <strain evidence="2 3">DSM 14012</strain>
    </source>
</reference>
<evidence type="ECO:0000259" key="1">
    <source>
        <dbReference type="Pfam" id="PF25355"/>
    </source>
</evidence>
<dbReference type="Proteomes" id="UP000266915">
    <property type="component" value="Unassembled WGS sequence"/>
</dbReference>
<proteinExistence type="predicted"/>
<gene>
    <name evidence="2" type="ORF">EDD42_3516</name>
</gene>
<protein>
    <recommendedName>
        <fullName evidence="1">DUF7882 domain-containing protein</fullName>
    </recommendedName>
</protein>
<comment type="caution">
    <text evidence="2">The sequence shown here is derived from an EMBL/GenBank/DDBJ whole genome shotgun (WGS) entry which is preliminary data.</text>
</comment>
<dbReference type="AlphaFoldDB" id="A0A3N2C7B1"/>
<dbReference type="EMBL" id="RKHL01000001">
    <property type="protein sequence ID" value="ROR83405.1"/>
    <property type="molecule type" value="Genomic_DNA"/>
</dbReference>
<feature type="domain" description="DUF7882" evidence="1">
    <location>
        <begin position="1"/>
        <end position="95"/>
    </location>
</feature>